<gene>
    <name evidence="1" type="ORF">LS79_010355</name>
</gene>
<dbReference type="EMBL" id="JRPJ02000055">
    <property type="protein sequence ID" value="TLE08223.1"/>
    <property type="molecule type" value="Genomic_DNA"/>
</dbReference>
<evidence type="ECO:0000313" key="2">
    <source>
        <dbReference type="Proteomes" id="UP000029857"/>
    </source>
</evidence>
<name>A0A4U8U502_9HELI</name>
<reference evidence="1 2" key="1">
    <citation type="journal article" date="2014" name="Genome Announc.">
        <title>Draft genome sequences of eight enterohepatic helicobacter species isolated from both laboratory and wild rodents.</title>
        <authorList>
            <person name="Sheh A."/>
            <person name="Shen Z."/>
            <person name="Fox J.G."/>
        </authorList>
    </citation>
    <scope>NUCLEOTIDE SEQUENCE [LARGE SCALE GENOMIC DNA]</scope>
    <source>
        <strain evidence="1 2">ATCC 49320</strain>
    </source>
</reference>
<comment type="caution">
    <text evidence="1">The sequence shown here is derived from an EMBL/GenBank/DDBJ whole genome shotgun (WGS) entry which is preliminary data.</text>
</comment>
<organism evidence="1 2">
    <name type="scientific">Helicobacter bilis</name>
    <dbReference type="NCBI Taxonomy" id="37372"/>
    <lineage>
        <taxon>Bacteria</taxon>
        <taxon>Pseudomonadati</taxon>
        <taxon>Campylobacterota</taxon>
        <taxon>Epsilonproteobacteria</taxon>
        <taxon>Campylobacterales</taxon>
        <taxon>Helicobacteraceae</taxon>
        <taxon>Helicobacter</taxon>
    </lineage>
</organism>
<dbReference type="RefSeq" id="WP_034562375.1">
    <property type="nucleotide sequence ID" value="NZ_FZMS01000066.1"/>
</dbReference>
<accession>A0A4U8U502</accession>
<dbReference type="AlphaFoldDB" id="A0A4U8U502"/>
<proteinExistence type="predicted"/>
<dbReference type="Proteomes" id="UP000029857">
    <property type="component" value="Unassembled WGS sequence"/>
</dbReference>
<protein>
    <submittedName>
        <fullName evidence="1">Uncharacterized protein</fullName>
    </submittedName>
</protein>
<sequence length="93" mass="10997">MKSFLKFLLLKVKYGKLNSFSRDVYKFSGRSSMVEEKFDFLEQYSSDLKEIDIKLYCKLSNEDKQTFVLWILKRWCFIHNRLMGGGGNIPKGI</sequence>
<evidence type="ECO:0000313" key="1">
    <source>
        <dbReference type="EMBL" id="TLE08223.1"/>
    </source>
</evidence>